<feature type="DNA-binding region" description="H-T-H motif" evidence="2">
    <location>
        <begin position="47"/>
        <end position="66"/>
    </location>
</feature>
<dbReference type="EMBL" id="BMMX01000001">
    <property type="protein sequence ID" value="GGK74626.1"/>
    <property type="molecule type" value="Genomic_DNA"/>
</dbReference>
<dbReference type="InterPro" id="IPR009057">
    <property type="entry name" value="Homeodomain-like_sf"/>
</dbReference>
<dbReference type="RefSeq" id="WP_189077406.1">
    <property type="nucleotide sequence ID" value="NZ_BMMX01000001.1"/>
</dbReference>
<name>A0A8J3BSN4_9ACTN</name>
<proteinExistence type="predicted"/>
<dbReference type="InterPro" id="IPR001647">
    <property type="entry name" value="HTH_TetR"/>
</dbReference>
<dbReference type="SUPFAM" id="SSF46689">
    <property type="entry name" value="Homeodomain-like"/>
    <property type="match status" value="1"/>
</dbReference>
<reference evidence="4" key="2">
    <citation type="submission" date="2020-09" db="EMBL/GenBank/DDBJ databases">
        <authorList>
            <person name="Sun Q."/>
            <person name="Zhou Y."/>
        </authorList>
    </citation>
    <scope>NUCLEOTIDE SEQUENCE</scope>
    <source>
        <strain evidence="4">CGMCC 4.7299</strain>
    </source>
</reference>
<accession>A0A8J3BSN4</accession>
<keyword evidence="1 2" id="KW-0238">DNA-binding</keyword>
<dbReference type="PANTHER" id="PTHR30055:SF226">
    <property type="entry name" value="HTH-TYPE TRANSCRIPTIONAL REGULATOR PKSA"/>
    <property type="match status" value="1"/>
</dbReference>
<keyword evidence="5" id="KW-1185">Reference proteome</keyword>
<dbReference type="Pfam" id="PF00440">
    <property type="entry name" value="TetR_N"/>
    <property type="match status" value="1"/>
</dbReference>
<dbReference type="GO" id="GO:0000976">
    <property type="term" value="F:transcription cis-regulatory region binding"/>
    <property type="evidence" value="ECO:0007669"/>
    <property type="project" value="TreeGrafter"/>
</dbReference>
<dbReference type="PANTHER" id="PTHR30055">
    <property type="entry name" value="HTH-TYPE TRANSCRIPTIONAL REGULATOR RUTR"/>
    <property type="match status" value="1"/>
</dbReference>
<evidence type="ECO:0000259" key="3">
    <source>
        <dbReference type="PROSITE" id="PS50977"/>
    </source>
</evidence>
<dbReference type="InterPro" id="IPR050109">
    <property type="entry name" value="HTH-type_TetR-like_transc_reg"/>
</dbReference>
<evidence type="ECO:0000313" key="5">
    <source>
        <dbReference type="Proteomes" id="UP000656042"/>
    </source>
</evidence>
<dbReference type="PRINTS" id="PR00455">
    <property type="entry name" value="HTHTETR"/>
</dbReference>
<sequence length="227" mass="24837">MPSKATPRTIDVKQPSARRWSTTDGVRADLLDAARAVFAKRGFTDASVTEVVERAGSSVGSLYHHFGGKTELFLALWERHYEEQRQIARAAVLAAREGGVTDPYDLFLAGARAYLEATWSRRDLVRIFQVGDTPPGFPELQRRGSRAWLGANVKLLAGENDAVHRVLAGLVTSFVGDARREIAKSRSARAATAHVAAMMEVLERMRPIITGDFGIEVSYDEDAVPAG</sequence>
<dbReference type="PROSITE" id="PS50977">
    <property type="entry name" value="HTH_TETR_2"/>
    <property type="match status" value="1"/>
</dbReference>
<evidence type="ECO:0000256" key="1">
    <source>
        <dbReference type="ARBA" id="ARBA00023125"/>
    </source>
</evidence>
<comment type="caution">
    <text evidence="4">The sequence shown here is derived from an EMBL/GenBank/DDBJ whole genome shotgun (WGS) entry which is preliminary data.</text>
</comment>
<dbReference type="Proteomes" id="UP000656042">
    <property type="component" value="Unassembled WGS sequence"/>
</dbReference>
<dbReference type="PROSITE" id="PS01081">
    <property type="entry name" value="HTH_TETR_1"/>
    <property type="match status" value="1"/>
</dbReference>
<feature type="domain" description="HTH tetR-type" evidence="3">
    <location>
        <begin position="24"/>
        <end position="84"/>
    </location>
</feature>
<dbReference type="GO" id="GO:0003700">
    <property type="term" value="F:DNA-binding transcription factor activity"/>
    <property type="evidence" value="ECO:0007669"/>
    <property type="project" value="TreeGrafter"/>
</dbReference>
<evidence type="ECO:0000256" key="2">
    <source>
        <dbReference type="PROSITE-ProRule" id="PRU00335"/>
    </source>
</evidence>
<reference evidence="4" key="1">
    <citation type="journal article" date="2014" name="Int. J. Syst. Evol. Microbiol.">
        <title>Complete genome sequence of Corynebacterium casei LMG S-19264T (=DSM 44701T), isolated from a smear-ripened cheese.</title>
        <authorList>
            <consortium name="US DOE Joint Genome Institute (JGI-PGF)"/>
            <person name="Walter F."/>
            <person name="Albersmeier A."/>
            <person name="Kalinowski J."/>
            <person name="Ruckert C."/>
        </authorList>
    </citation>
    <scope>NUCLEOTIDE SEQUENCE</scope>
    <source>
        <strain evidence="4">CGMCC 4.7299</strain>
    </source>
</reference>
<protein>
    <recommendedName>
        <fullName evidence="3">HTH tetR-type domain-containing protein</fullName>
    </recommendedName>
</protein>
<gene>
    <name evidence="4" type="ORF">GCM10012284_05710</name>
</gene>
<dbReference type="AlphaFoldDB" id="A0A8J3BSN4"/>
<organism evidence="4 5">
    <name type="scientific">Mangrovihabitans endophyticus</name>
    <dbReference type="NCBI Taxonomy" id="1751298"/>
    <lineage>
        <taxon>Bacteria</taxon>
        <taxon>Bacillati</taxon>
        <taxon>Actinomycetota</taxon>
        <taxon>Actinomycetes</taxon>
        <taxon>Micromonosporales</taxon>
        <taxon>Micromonosporaceae</taxon>
        <taxon>Mangrovihabitans</taxon>
    </lineage>
</organism>
<evidence type="ECO:0000313" key="4">
    <source>
        <dbReference type="EMBL" id="GGK74626.1"/>
    </source>
</evidence>
<dbReference type="InterPro" id="IPR023772">
    <property type="entry name" value="DNA-bd_HTH_TetR-type_CS"/>
</dbReference>
<dbReference type="Gene3D" id="1.10.357.10">
    <property type="entry name" value="Tetracycline Repressor, domain 2"/>
    <property type="match status" value="1"/>
</dbReference>